<proteinExistence type="inferred from homology"/>
<keyword evidence="6 11" id="KW-0028">Amino-acid biosynthesis</keyword>
<dbReference type="OrthoDB" id="9781903at2"/>
<dbReference type="GO" id="GO:0000105">
    <property type="term" value="P:L-histidine biosynthetic process"/>
    <property type="evidence" value="ECO:0007669"/>
    <property type="project" value="UniProtKB-UniRule"/>
</dbReference>
<dbReference type="Gene3D" id="3.20.20.70">
    <property type="entry name" value="Aldolase class I"/>
    <property type="match status" value="1"/>
</dbReference>
<evidence type="ECO:0000313" key="13">
    <source>
        <dbReference type="EMBL" id="VFP84840.1"/>
    </source>
</evidence>
<evidence type="ECO:0000256" key="8">
    <source>
        <dbReference type="ARBA" id="ARBA00023239"/>
    </source>
</evidence>
<dbReference type="UniPathway" id="UPA00031">
    <property type="reaction ID" value="UER00010"/>
</dbReference>
<evidence type="ECO:0000256" key="5">
    <source>
        <dbReference type="ARBA" id="ARBA00022490"/>
    </source>
</evidence>
<dbReference type="RefSeq" id="WP_154048778.1">
    <property type="nucleotide sequence ID" value="NZ_LR217722.1"/>
</dbReference>
<evidence type="ECO:0000256" key="10">
    <source>
        <dbReference type="ARBA" id="ARBA00047838"/>
    </source>
</evidence>
<dbReference type="InterPro" id="IPR011060">
    <property type="entry name" value="RibuloseP-bd_barrel"/>
</dbReference>
<dbReference type="EMBL" id="LR217722">
    <property type="protein sequence ID" value="VFP84840.1"/>
    <property type="molecule type" value="Genomic_DNA"/>
</dbReference>
<comment type="subcellular location">
    <subcellularLocation>
        <location evidence="1 11">Cytoplasm</location>
    </subcellularLocation>
</comment>
<dbReference type="CDD" id="cd04731">
    <property type="entry name" value="HisF"/>
    <property type="match status" value="1"/>
</dbReference>
<dbReference type="PANTHER" id="PTHR21235">
    <property type="entry name" value="IMIDAZOLE GLYCEROL PHOSPHATE SYNTHASE SUBUNIT HISF/H IGP SYNTHASE SUBUNIT HISF/H"/>
    <property type="match status" value="1"/>
</dbReference>
<evidence type="ECO:0000256" key="4">
    <source>
        <dbReference type="ARBA" id="ARBA00011152"/>
    </source>
</evidence>
<evidence type="ECO:0000256" key="3">
    <source>
        <dbReference type="ARBA" id="ARBA00009667"/>
    </source>
</evidence>
<dbReference type="AlphaFoldDB" id="A0A451DDW4"/>
<dbReference type="InterPro" id="IPR050064">
    <property type="entry name" value="IGPS_HisA/HisF"/>
</dbReference>
<dbReference type="GO" id="GO:0000107">
    <property type="term" value="F:imidazoleglycerol-phosphate synthase activity"/>
    <property type="evidence" value="ECO:0007669"/>
    <property type="project" value="UniProtKB-UniRule"/>
</dbReference>
<evidence type="ECO:0000256" key="2">
    <source>
        <dbReference type="ARBA" id="ARBA00005091"/>
    </source>
</evidence>
<dbReference type="HAMAP" id="MF_01013">
    <property type="entry name" value="HisF"/>
    <property type="match status" value="1"/>
</dbReference>
<dbReference type="PANTHER" id="PTHR21235:SF2">
    <property type="entry name" value="IMIDAZOLE GLYCEROL PHOSPHATE SYNTHASE HISHF"/>
    <property type="match status" value="1"/>
</dbReference>
<dbReference type="FunFam" id="3.20.20.70:FF:000006">
    <property type="entry name" value="Imidazole glycerol phosphate synthase subunit HisF"/>
    <property type="match status" value="1"/>
</dbReference>
<gene>
    <name evidence="11 13" type="primary">hisF</name>
    <name evidence="13" type="ORF">BUCISPPA3004_075</name>
</gene>
<evidence type="ECO:0000256" key="1">
    <source>
        <dbReference type="ARBA" id="ARBA00004496"/>
    </source>
</evidence>
<evidence type="ECO:0000256" key="12">
    <source>
        <dbReference type="RuleBase" id="RU003657"/>
    </source>
</evidence>
<evidence type="ECO:0000256" key="9">
    <source>
        <dbReference type="ARBA" id="ARBA00025475"/>
    </source>
</evidence>
<comment type="subunit">
    <text evidence="4 11">Heterodimer of HisH and HisF.</text>
</comment>
<organism evidence="13 14">
    <name type="scientific">Buchnera aphidicola</name>
    <name type="common">Cinara splendens</name>
    <dbReference type="NCBI Taxonomy" id="2518979"/>
    <lineage>
        <taxon>Bacteria</taxon>
        <taxon>Pseudomonadati</taxon>
        <taxon>Pseudomonadota</taxon>
        <taxon>Gammaproteobacteria</taxon>
        <taxon>Enterobacterales</taxon>
        <taxon>Erwiniaceae</taxon>
        <taxon>Buchnera</taxon>
    </lineage>
</organism>
<dbReference type="SUPFAM" id="SSF51366">
    <property type="entry name" value="Ribulose-phoshate binding barrel"/>
    <property type="match status" value="1"/>
</dbReference>
<dbReference type="EC" id="4.3.2.10" evidence="11"/>
<dbReference type="GO" id="GO:0005737">
    <property type="term" value="C:cytoplasm"/>
    <property type="evidence" value="ECO:0007669"/>
    <property type="project" value="UniProtKB-SubCell"/>
</dbReference>
<comment type="pathway">
    <text evidence="2 11">Amino-acid biosynthesis; L-histidine biosynthesis; L-histidine from 5-phospho-alpha-D-ribose 1-diphosphate: step 5/9.</text>
</comment>
<evidence type="ECO:0000256" key="6">
    <source>
        <dbReference type="ARBA" id="ARBA00022605"/>
    </source>
</evidence>
<dbReference type="GO" id="GO:0016829">
    <property type="term" value="F:lyase activity"/>
    <property type="evidence" value="ECO:0007669"/>
    <property type="project" value="UniProtKB-KW"/>
</dbReference>
<evidence type="ECO:0000256" key="11">
    <source>
        <dbReference type="HAMAP-Rule" id="MF_01013"/>
    </source>
</evidence>
<comment type="similarity">
    <text evidence="3 11 12">Belongs to the HisA/HisF family.</text>
</comment>
<keyword evidence="5 11" id="KW-0963">Cytoplasm</keyword>
<dbReference type="Proteomes" id="UP000294413">
    <property type="component" value="Chromosome 1"/>
</dbReference>
<dbReference type="InterPro" id="IPR004651">
    <property type="entry name" value="HisF"/>
</dbReference>
<protein>
    <recommendedName>
        <fullName evidence="11">Imidazole glycerol phosphate synthase subunit HisF</fullName>
        <ecNumber evidence="11">4.3.2.10</ecNumber>
    </recommendedName>
    <alternativeName>
        <fullName evidence="11">IGP synthase cyclase subunit</fullName>
    </alternativeName>
    <alternativeName>
        <fullName evidence="11">IGP synthase subunit HisF</fullName>
    </alternativeName>
    <alternativeName>
        <fullName evidence="11">ImGP synthase subunit HisF</fullName>
        <shortName evidence="11">IGPS subunit HisF</shortName>
    </alternativeName>
</protein>
<comment type="catalytic activity">
    <reaction evidence="10 11">
        <text>5-[(5-phospho-1-deoxy-D-ribulos-1-ylimino)methylamino]-1-(5-phospho-beta-D-ribosyl)imidazole-4-carboxamide + L-glutamine = D-erythro-1-(imidazol-4-yl)glycerol 3-phosphate + 5-amino-1-(5-phospho-beta-D-ribosyl)imidazole-4-carboxamide + L-glutamate + H(+)</text>
        <dbReference type="Rhea" id="RHEA:24793"/>
        <dbReference type="ChEBI" id="CHEBI:15378"/>
        <dbReference type="ChEBI" id="CHEBI:29985"/>
        <dbReference type="ChEBI" id="CHEBI:58278"/>
        <dbReference type="ChEBI" id="CHEBI:58359"/>
        <dbReference type="ChEBI" id="CHEBI:58475"/>
        <dbReference type="ChEBI" id="CHEBI:58525"/>
        <dbReference type="EC" id="4.3.2.10"/>
    </reaction>
</comment>
<feature type="active site" evidence="11">
    <location>
        <position position="11"/>
    </location>
</feature>
<dbReference type="InterPro" id="IPR013785">
    <property type="entry name" value="Aldolase_TIM"/>
</dbReference>
<keyword evidence="8 11" id="KW-0456">Lyase</keyword>
<feature type="active site" evidence="11">
    <location>
        <position position="130"/>
    </location>
</feature>
<evidence type="ECO:0000313" key="14">
    <source>
        <dbReference type="Proteomes" id="UP000294413"/>
    </source>
</evidence>
<accession>A0A451DDW4</accession>
<dbReference type="Pfam" id="PF00977">
    <property type="entry name" value="His_biosynth"/>
    <property type="match status" value="1"/>
</dbReference>
<sequence>MLAKRIIACLDVNNGLVVKGIKFNNHVIIGNILELAKYYSQEGIDELVFYDISASPRKKLLDIQWIARIADVINIPFSVAGGISSVEDARLILSLGADKISINSPALHNPSLISRLADCFGVQCIVVGIDSWYDKNSKKYHVFQYTGQQSKSCSTLWQTVDWVQKVQQLGAGEIVLNTMNTDGMKNGYDIVQLQGIRDICSIPLIASGGAGNMYDFLNVFNYAHVDGALAASIFHDKTVSIIDLKNFLSDKGVIIRKC</sequence>
<dbReference type="InterPro" id="IPR006062">
    <property type="entry name" value="His_biosynth"/>
</dbReference>
<name>A0A451DDW4_9GAMM</name>
<keyword evidence="7 11" id="KW-0368">Histidine biosynthesis</keyword>
<evidence type="ECO:0000256" key="7">
    <source>
        <dbReference type="ARBA" id="ARBA00023102"/>
    </source>
</evidence>
<comment type="function">
    <text evidence="9 11">IGPS catalyzes the conversion of PRFAR and glutamine to IGP, AICAR and glutamate. The HisF subunit catalyzes the cyclization activity that produces IGP and AICAR from PRFAR using the ammonia provided by the HisH subunit.</text>
</comment>
<dbReference type="NCBIfam" id="TIGR00735">
    <property type="entry name" value="hisF"/>
    <property type="match status" value="1"/>
</dbReference>
<reference evidence="13 14" key="1">
    <citation type="submission" date="2019-02" db="EMBL/GenBank/DDBJ databases">
        <authorList>
            <person name="Manzano-Marin A."/>
            <person name="Manzano-Marin A."/>
        </authorList>
    </citation>
    <scope>NUCLEOTIDE SEQUENCE [LARGE SCALE GENOMIC DNA]</scope>
    <source>
        <strain evidence="13 14">BuCisplendens</strain>
    </source>
</reference>